<gene>
    <name evidence="1" type="ordered locus">HPSA_03385</name>
</gene>
<dbReference type="KEGG" id="hes:HPSA_03385"/>
<dbReference type="EMBL" id="CP002336">
    <property type="protein sequence ID" value="ADU84676.1"/>
    <property type="molecule type" value="Genomic_DNA"/>
</dbReference>
<evidence type="ECO:0000313" key="2">
    <source>
        <dbReference type="Proteomes" id="UP000007467"/>
    </source>
</evidence>
<dbReference type="PATRIC" id="fig|907239.3.peg.690"/>
<name>E8QW55_HELPW</name>
<sequence length="58" mass="6945">MRFNAKNTKNIFQSNIKALCIKQNKATKTPFFRNIKEQLNEQKHHQNTLKRTLVLDLF</sequence>
<accession>E8QW55</accession>
<dbReference type="HOGENOM" id="CLU_3153635_0_0_7"/>
<reference evidence="1 2" key="2">
    <citation type="journal article" date="2013" name="Genome Announc.">
        <title>Genome Sequences of Three hpAfrica2 Strains of Helicobacter pylori.</title>
        <authorList>
            <person name="Duncan S.S."/>
            <person name="Bertoli M.T."/>
            <person name="Kersulyte D."/>
            <person name="Valk P.L."/>
            <person name="Tamma S."/>
            <person name="Segal I."/>
            <person name="McClain M.S."/>
            <person name="Cover T.L."/>
            <person name="Berg D.E."/>
        </authorList>
    </citation>
    <scope>NUCLEOTIDE SEQUENCE [LARGE SCALE GENOMIC DNA]</scope>
    <source>
        <strain evidence="1 2">SouthAfrica7</strain>
    </source>
</reference>
<reference evidence="2" key="1">
    <citation type="submission" date="2010-11" db="EMBL/GenBank/DDBJ databases">
        <title>Genome sequence of Helicobacter pylori strain SouthAfrica7.</title>
        <authorList>
            <person name="Kersulyte D."/>
            <person name="Segal I."/>
            <person name="Mistry R."/>
            <person name="Berg D.E."/>
        </authorList>
    </citation>
    <scope>NUCLEOTIDE SEQUENCE [LARGE SCALE GENOMIC DNA]</scope>
    <source>
        <strain evidence="2">SouthAfrica7</strain>
    </source>
</reference>
<dbReference type="Proteomes" id="UP000007467">
    <property type="component" value="Chromosome"/>
</dbReference>
<protein>
    <submittedName>
        <fullName evidence="1">Uncharacterized protein</fullName>
    </submittedName>
</protein>
<organism evidence="1 2">
    <name type="scientific">Helicobacter pylori (strain SouthAfrica7)</name>
    <dbReference type="NCBI Taxonomy" id="907239"/>
    <lineage>
        <taxon>Bacteria</taxon>
        <taxon>Pseudomonadati</taxon>
        <taxon>Campylobacterota</taxon>
        <taxon>Epsilonproteobacteria</taxon>
        <taxon>Campylobacterales</taxon>
        <taxon>Helicobacteraceae</taxon>
        <taxon>Helicobacter</taxon>
    </lineage>
</organism>
<proteinExistence type="predicted"/>
<dbReference type="AlphaFoldDB" id="E8QW55"/>
<evidence type="ECO:0000313" key="1">
    <source>
        <dbReference type="EMBL" id="ADU84676.1"/>
    </source>
</evidence>